<reference evidence="2 3" key="1">
    <citation type="submission" date="2019-08" db="EMBL/GenBank/DDBJ databases">
        <title>Draft genome sequence of Lysobacter sp. UKS-15.</title>
        <authorList>
            <person name="Im W.-T."/>
        </authorList>
    </citation>
    <scope>NUCLEOTIDE SEQUENCE [LARGE SCALE GENOMIC DNA]</scope>
    <source>
        <strain evidence="2 3">UKS-15</strain>
    </source>
</reference>
<protein>
    <submittedName>
        <fullName evidence="2">DUF1622 domain-containing protein</fullName>
    </submittedName>
</protein>
<keyword evidence="1" id="KW-0812">Transmembrane</keyword>
<evidence type="ECO:0000256" key="1">
    <source>
        <dbReference type="SAM" id="Phobius"/>
    </source>
</evidence>
<keyword evidence="1" id="KW-0472">Membrane</keyword>
<name>A0A5D8Z2B7_9GAMM</name>
<dbReference type="AlphaFoldDB" id="A0A5D8Z2B7"/>
<keyword evidence="1" id="KW-1133">Transmembrane helix</keyword>
<evidence type="ECO:0000313" key="3">
    <source>
        <dbReference type="Proteomes" id="UP000323164"/>
    </source>
</evidence>
<feature type="transmembrane region" description="Helical" evidence="1">
    <location>
        <begin position="77"/>
        <end position="97"/>
    </location>
</feature>
<comment type="caution">
    <text evidence="2">The sequence shown here is derived from an EMBL/GenBank/DDBJ whole genome shotgun (WGS) entry which is preliminary data.</text>
</comment>
<organism evidence="2 3">
    <name type="scientific">Cognatilysobacter lacus</name>
    <dbReference type="NCBI Taxonomy" id="1643323"/>
    <lineage>
        <taxon>Bacteria</taxon>
        <taxon>Pseudomonadati</taxon>
        <taxon>Pseudomonadota</taxon>
        <taxon>Gammaproteobacteria</taxon>
        <taxon>Lysobacterales</taxon>
        <taxon>Lysobacteraceae</taxon>
        <taxon>Cognatilysobacter</taxon>
    </lineage>
</organism>
<keyword evidence="3" id="KW-1185">Reference proteome</keyword>
<sequence>MAVDSAGVLVIVVGLAWATWGFATGRSAGSGGGVRAGSPAETRYRRLRQDVGRGILLGLEFMVAGDIIRTVAVEPTVNGLIVLGGIVLIRTFLSLSLEVELEGRWPWQPREAAVHAEAVAPGRPAAVAAQPASGTNR</sequence>
<dbReference type="Proteomes" id="UP000323164">
    <property type="component" value="Unassembled WGS sequence"/>
</dbReference>
<feature type="transmembrane region" description="Helical" evidence="1">
    <location>
        <begin position="6"/>
        <end position="25"/>
    </location>
</feature>
<dbReference type="OrthoDB" id="9812897at2"/>
<dbReference type="PANTHER" id="PTHR38468:SF1">
    <property type="entry name" value="SLL0939 PROTEIN"/>
    <property type="match status" value="1"/>
</dbReference>
<proteinExistence type="predicted"/>
<accession>A0A5D8Z2B7</accession>
<dbReference type="Pfam" id="PF07784">
    <property type="entry name" value="DUF1622"/>
    <property type="match status" value="1"/>
</dbReference>
<dbReference type="InterPro" id="IPR012427">
    <property type="entry name" value="DUF1622"/>
</dbReference>
<dbReference type="PANTHER" id="PTHR38468">
    <property type="entry name" value="SLL0939 PROTEIN"/>
    <property type="match status" value="1"/>
</dbReference>
<evidence type="ECO:0000313" key="2">
    <source>
        <dbReference type="EMBL" id="TZF88242.1"/>
    </source>
</evidence>
<gene>
    <name evidence="2" type="ORF">FW784_10195</name>
</gene>
<dbReference type="EMBL" id="VTRV01000114">
    <property type="protein sequence ID" value="TZF88242.1"/>
    <property type="molecule type" value="Genomic_DNA"/>
</dbReference>